<evidence type="ECO:0000313" key="3">
    <source>
        <dbReference type="Proteomes" id="UP001218218"/>
    </source>
</evidence>
<sequence>MPSSPGRPSVTWLKQHITKNRIHLWMIYSVFTLIPTRLGPNHSSHLCLAVWAADPLSKKKWSSKDGSLPFIAVFFLFFLNPGTVGHAISDIITASLSVMQVMRHLNANTIHKASQNSFMWLNQPILSLRSASFSL</sequence>
<dbReference type="Proteomes" id="UP001218218">
    <property type="component" value="Unassembled WGS sequence"/>
</dbReference>
<keyword evidence="1" id="KW-0812">Transmembrane</keyword>
<comment type="caution">
    <text evidence="2">The sequence shown here is derived from an EMBL/GenBank/DDBJ whole genome shotgun (WGS) entry which is preliminary data.</text>
</comment>
<name>A0AAD7ENI2_9AGAR</name>
<gene>
    <name evidence="2" type="ORF">DFH08DRAFT_244453</name>
</gene>
<keyword evidence="1" id="KW-0472">Membrane</keyword>
<dbReference type="EMBL" id="JARIHO010000026">
    <property type="protein sequence ID" value="KAJ7340734.1"/>
    <property type="molecule type" value="Genomic_DNA"/>
</dbReference>
<dbReference type="AlphaFoldDB" id="A0AAD7ENI2"/>
<accession>A0AAD7ENI2</accession>
<organism evidence="2 3">
    <name type="scientific">Mycena albidolilacea</name>
    <dbReference type="NCBI Taxonomy" id="1033008"/>
    <lineage>
        <taxon>Eukaryota</taxon>
        <taxon>Fungi</taxon>
        <taxon>Dikarya</taxon>
        <taxon>Basidiomycota</taxon>
        <taxon>Agaricomycotina</taxon>
        <taxon>Agaricomycetes</taxon>
        <taxon>Agaricomycetidae</taxon>
        <taxon>Agaricales</taxon>
        <taxon>Marasmiineae</taxon>
        <taxon>Mycenaceae</taxon>
        <taxon>Mycena</taxon>
    </lineage>
</organism>
<protein>
    <submittedName>
        <fullName evidence="2">Uncharacterized protein</fullName>
    </submittedName>
</protein>
<evidence type="ECO:0000313" key="2">
    <source>
        <dbReference type="EMBL" id="KAJ7340734.1"/>
    </source>
</evidence>
<feature type="transmembrane region" description="Helical" evidence="1">
    <location>
        <begin position="68"/>
        <end position="88"/>
    </location>
</feature>
<keyword evidence="3" id="KW-1185">Reference proteome</keyword>
<evidence type="ECO:0000256" key="1">
    <source>
        <dbReference type="SAM" id="Phobius"/>
    </source>
</evidence>
<proteinExistence type="predicted"/>
<reference evidence="2" key="1">
    <citation type="submission" date="2023-03" db="EMBL/GenBank/DDBJ databases">
        <title>Massive genome expansion in bonnet fungi (Mycena s.s.) driven by repeated elements and novel gene families across ecological guilds.</title>
        <authorList>
            <consortium name="Lawrence Berkeley National Laboratory"/>
            <person name="Harder C.B."/>
            <person name="Miyauchi S."/>
            <person name="Viragh M."/>
            <person name="Kuo A."/>
            <person name="Thoen E."/>
            <person name="Andreopoulos B."/>
            <person name="Lu D."/>
            <person name="Skrede I."/>
            <person name="Drula E."/>
            <person name="Henrissat B."/>
            <person name="Morin E."/>
            <person name="Kohler A."/>
            <person name="Barry K."/>
            <person name="LaButti K."/>
            <person name="Morin E."/>
            <person name="Salamov A."/>
            <person name="Lipzen A."/>
            <person name="Mereny Z."/>
            <person name="Hegedus B."/>
            <person name="Baldrian P."/>
            <person name="Stursova M."/>
            <person name="Weitz H."/>
            <person name="Taylor A."/>
            <person name="Grigoriev I.V."/>
            <person name="Nagy L.G."/>
            <person name="Martin F."/>
            <person name="Kauserud H."/>
        </authorList>
    </citation>
    <scope>NUCLEOTIDE SEQUENCE</scope>
    <source>
        <strain evidence="2">CBHHK002</strain>
    </source>
</reference>
<keyword evidence="1" id="KW-1133">Transmembrane helix</keyword>